<reference evidence="2" key="2">
    <citation type="submission" date="2015-01" db="EMBL/GenBank/DDBJ databases">
        <title>Evolutionary Origins and Diversification of the Mycorrhizal Mutualists.</title>
        <authorList>
            <consortium name="DOE Joint Genome Institute"/>
            <consortium name="Mycorrhizal Genomics Consortium"/>
            <person name="Kohler A."/>
            <person name="Kuo A."/>
            <person name="Nagy L.G."/>
            <person name="Floudas D."/>
            <person name="Copeland A."/>
            <person name="Barry K.W."/>
            <person name="Cichocki N."/>
            <person name="Veneault-Fourrey C."/>
            <person name="LaButti K."/>
            <person name="Lindquist E.A."/>
            <person name="Lipzen A."/>
            <person name="Lundell T."/>
            <person name="Morin E."/>
            <person name="Murat C."/>
            <person name="Riley R."/>
            <person name="Ohm R."/>
            <person name="Sun H."/>
            <person name="Tunlid A."/>
            <person name="Henrissat B."/>
            <person name="Grigoriev I.V."/>
            <person name="Hibbett D.S."/>
            <person name="Martin F."/>
        </authorList>
    </citation>
    <scope>NUCLEOTIDE SEQUENCE [LARGE SCALE GENOMIC DNA]</scope>
    <source>
        <strain evidence="2">UH-Slu-Lm8-n1</strain>
    </source>
</reference>
<gene>
    <name evidence="1" type="ORF">CY34DRAFT_78924</name>
</gene>
<dbReference type="AlphaFoldDB" id="A0A0D0AT62"/>
<feature type="non-terminal residue" evidence="1">
    <location>
        <position position="1"/>
    </location>
</feature>
<evidence type="ECO:0000313" key="1">
    <source>
        <dbReference type="EMBL" id="KIK44916.1"/>
    </source>
</evidence>
<dbReference type="OrthoDB" id="2615105at2759"/>
<dbReference type="STRING" id="930992.A0A0D0AT62"/>
<dbReference type="EMBL" id="KN835181">
    <property type="protein sequence ID" value="KIK44916.1"/>
    <property type="molecule type" value="Genomic_DNA"/>
</dbReference>
<name>A0A0D0AT62_9AGAM</name>
<dbReference type="InParanoid" id="A0A0D0AT62"/>
<dbReference type="Proteomes" id="UP000054485">
    <property type="component" value="Unassembled WGS sequence"/>
</dbReference>
<sequence>ICFALSLEHALPNPAELLEGFHHKPSTPVLLKDDGWMVAPDRQLLFWVPPASQKEPFYTSGTVLVIPSGLEIDMSRMAHGEHWSNCRDT</sequence>
<keyword evidence="2" id="KW-1185">Reference proteome</keyword>
<protein>
    <submittedName>
        <fullName evidence="1">Uncharacterized protein</fullName>
    </submittedName>
</protein>
<proteinExistence type="predicted"/>
<reference evidence="1 2" key="1">
    <citation type="submission" date="2014-04" db="EMBL/GenBank/DDBJ databases">
        <authorList>
            <consortium name="DOE Joint Genome Institute"/>
            <person name="Kuo A."/>
            <person name="Ruytinx J."/>
            <person name="Rineau F."/>
            <person name="Colpaert J."/>
            <person name="Kohler A."/>
            <person name="Nagy L.G."/>
            <person name="Floudas D."/>
            <person name="Copeland A."/>
            <person name="Barry K.W."/>
            <person name="Cichocki N."/>
            <person name="Veneault-Fourrey C."/>
            <person name="LaButti K."/>
            <person name="Lindquist E.A."/>
            <person name="Lipzen A."/>
            <person name="Lundell T."/>
            <person name="Morin E."/>
            <person name="Murat C."/>
            <person name="Sun H."/>
            <person name="Tunlid A."/>
            <person name="Henrissat B."/>
            <person name="Grigoriev I.V."/>
            <person name="Hibbett D.S."/>
            <person name="Martin F."/>
            <person name="Nordberg H.P."/>
            <person name="Cantor M.N."/>
            <person name="Hua S.X."/>
        </authorList>
    </citation>
    <scope>NUCLEOTIDE SEQUENCE [LARGE SCALE GENOMIC DNA]</scope>
    <source>
        <strain evidence="1 2">UH-Slu-Lm8-n1</strain>
    </source>
</reference>
<evidence type="ECO:0000313" key="2">
    <source>
        <dbReference type="Proteomes" id="UP000054485"/>
    </source>
</evidence>
<organism evidence="1 2">
    <name type="scientific">Suillus luteus UH-Slu-Lm8-n1</name>
    <dbReference type="NCBI Taxonomy" id="930992"/>
    <lineage>
        <taxon>Eukaryota</taxon>
        <taxon>Fungi</taxon>
        <taxon>Dikarya</taxon>
        <taxon>Basidiomycota</taxon>
        <taxon>Agaricomycotina</taxon>
        <taxon>Agaricomycetes</taxon>
        <taxon>Agaricomycetidae</taxon>
        <taxon>Boletales</taxon>
        <taxon>Suillineae</taxon>
        <taxon>Suillaceae</taxon>
        <taxon>Suillus</taxon>
    </lineage>
</organism>
<accession>A0A0D0AT62</accession>
<dbReference type="HOGENOM" id="CLU_000288_57_19_1"/>